<dbReference type="RefSeq" id="WP_038986905.1">
    <property type="nucleotide sequence ID" value="NZ_JWJO01000037.1"/>
</dbReference>
<evidence type="ECO:0000256" key="1">
    <source>
        <dbReference type="SAM" id="SignalP"/>
    </source>
</evidence>
<sequence>MKHLLLIITLLLSTASFAQFIAKDEIDKFTDDRKIQINATKGDATWGTSDSFTKNIFRGGLYLSSHITVTPNKEIYSHININVQTSYMVCFGQNKIIALFENGDKVTLNQVSKIDCGNNVNVMYDISDKDINIFKNLKLKEIRLYTADGYLDFVVKDNMKKVIQGTFELTANKLQEIQQ</sequence>
<reference evidence="2 3" key="1">
    <citation type="submission" date="2016-01" db="EMBL/GenBank/DDBJ databases">
        <title>Whole genome sequencing of Myroides marinus L41.</title>
        <authorList>
            <person name="Hong K.W."/>
        </authorList>
    </citation>
    <scope>NUCLEOTIDE SEQUENCE [LARGE SCALE GENOMIC DNA]</scope>
    <source>
        <strain evidence="2 3">L41</strain>
    </source>
</reference>
<keyword evidence="3" id="KW-1185">Reference proteome</keyword>
<comment type="caution">
    <text evidence="2">The sequence shown here is derived from an EMBL/GenBank/DDBJ whole genome shotgun (WGS) entry which is preliminary data.</text>
</comment>
<feature type="signal peptide" evidence="1">
    <location>
        <begin position="1"/>
        <end position="18"/>
    </location>
</feature>
<protein>
    <submittedName>
        <fullName evidence="2">Uncharacterized protein</fullName>
    </submittedName>
</protein>
<gene>
    <name evidence="2" type="ORF">AV926_04775</name>
</gene>
<feature type="chain" id="PRO_5007827181" evidence="1">
    <location>
        <begin position="19"/>
        <end position="179"/>
    </location>
</feature>
<name>A0A161SL27_9FLAO</name>
<accession>A0A161SL27</accession>
<proteinExistence type="predicted"/>
<dbReference type="AlphaFoldDB" id="A0A161SL27"/>
<organism evidence="2 3">
    <name type="scientific">Myroides marinus</name>
    <dbReference type="NCBI Taxonomy" id="703342"/>
    <lineage>
        <taxon>Bacteria</taxon>
        <taxon>Pseudomonadati</taxon>
        <taxon>Bacteroidota</taxon>
        <taxon>Flavobacteriia</taxon>
        <taxon>Flavobacteriales</taxon>
        <taxon>Flavobacteriaceae</taxon>
        <taxon>Myroides</taxon>
    </lineage>
</organism>
<dbReference type="Proteomes" id="UP000076630">
    <property type="component" value="Unassembled WGS sequence"/>
</dbReference>
<evidence type="ECO:0000313" key="3">
    <source>
        <dbReference type="Proteomes" id="UP000076630"/>
    </source>
</evidence>
<dbReference type="EMBL" id="LQNU01000041">
    <property type="protein sequence ID" value="KZE82865.1"/>
    <property type="molecule type" value="Genomic_DNA"/>
</dbReference>
<evidence type="ECO:0000313" key="2">
    <source>
        <dbReference type="EMBL" id="KZE82865.1"/>
    </source>
</evidence>
<keyword evidence="1" id="KW-0732">Signal</keyword>